<reference evidence="1 2" key="1">
    <citation type="submission" date="2020-08" db="EMBL/GenBank/DDBJ databases">
        <title>Cohnella phylogeny.</title>
        <authorList>
            <person name="Dunlap C."/>
        </authorList>
    </citation>
    <scope>NUCLEOTIDE SEQUENCE [LARGE SCALE GENOMIC DNA]</scope>
    <source>
        <strain evidence="1 2">DSM 25239</strain>
    </source>
</reference>
<sequence length="199" mass="22669">MRLYRLKADPGGPRGLPEYLENHYVSFGEPGSGDWSRLDRARLEQLLGGTEANRRAEDAFVFAHVMQDGDYVLATDGERFVLGDLGDYYYLEEFDSAESRSGHRRGVTWLRSLKSEELHPELQAFLREEGELGLFGRDVTREELERLLVRPAEDGSARIDEATIREALDVLRAAMRSDDADRRDRAAIAILQAAQWLNR</sequence>
<evidence type="ECO:0000313" key="1">
    <source>
        <dbReference type="EMBL" id="MBB6693344.1"/>
    </source>
</evidence>
<dbReference type="AlphaFoldDB" id="A0A841U5N9"/>
<organism evidence="1 2">
    <name type="scientific">Cohnella xylanilytica</name>
    <dbReference type="NCBI Taxonomy" id="557555"/>
    <lineage>
        <taxon>Bacteria</taxon>
        <taxon>Bacillati</taxon>
        <taxon>Bacillota</taxon>
        <taxon>Bacilli</taxon>
        <taxon>Bacillales</taxon>
        <taxon>Paenibacillaceae</taxon>
        <taxon>Cohnella</taxon>
    </lineage>
</organism>
<gene>
    <name evidence="1" type="ORF">H7B90_18215</name>
</gene>
<dbReference type="RefSeq" id="WP_185137323.1">
    <property type="nucleotide sequence ID" value="NZ_BORM01000026.1"/>
</dbReference>
<dbReference type="EMBL" id="JACJVR010000070">
    <property type="protein sequence ID" value="MBB6693344.1"/>
    <property type="molecule type" value="Genomic_DNA"/>
</dbReference>
<comment type="caution">
    <text evidence="1">The sequence shown here is derived from an EMBL/GenBank/DDBJ whole genome shotgun (WGS) entry which is preliminary data.</text>
</comment>
<accession>A0A841U5N9</accession>
<protein>
    <submittedName>
        <fullName evidence="1">Uncharacterized protein</fullName>
    </submittedName>
</protein>
<name>A0A841U5N9_9BACL</name>
<dbReference type="Proteomes" id="UP000553776">
    <property type="component" value="Unassembled WGS sequence"/>
</dbReference>
<keyword evidence="2" id="KW-1185">Reference proteome</keyword>
<proteinExistence type="predicted"/>
<evidence type="ECO:0000313" key="2">
    <source>
        <dbReference type="Proteomes" id="UP000553776"/>
    </source>
</evidence>